<evidence type="ECO:0000256" key="2">
    <source>
        <dbReference type="SAM" id="Phobius"/>
    </source>
</evidence>
<evidence type="ECO:0000256" key="1">
    <source>
        <dbReference type="SAM" id="MobiDB-lite"/>
    </source>
</evidence>
<protein>
    <submittedName>
        <fullName evidence="4">Unannotated protein</fullName>
    </submittedName>
</protein>
<dbReference type="AlphaFoldDB" id="A0A6J7MX71"/>
<sequence>MSDFAPVLVSLVVILLLVFLLSRRFNISSRYERKPKVHTPWSALDSGIDPTKDGGDK</sequence>
<dbReference type="EMBL" id="CAFBOU010000011">
    <property type="protein sequence ID" value="CAB4985586.1"/>
    <property type="molecule type" value="Genomic_DNA"/>
</dbReference>
<proteinExistence type="predicted"/>
<name>A0A6J7MX71_9ZZZZ</name>
<gene>
    <name evidence="3" type="ORF">UFOPK2928_00652</name>
    <name evidence="4" type="ORF">UFOPK4010_00256</name>
</gene>
<feature type="transmembrane region" description="Helical" evidence="2">
    <location>
        <begin position="6"/>
        <end position="26"/>
    </location>
</feature>
<evidence type="ECO:0000313" key="4">
    <source>
        <dbReference type="EMBL" id="CAB4985586.1"/>
    </source>
</evidence>
<evidence type="ECO:0000313" key="3">
    <source>
        <dbReference type="EMBL" id="CAB4779037.1"/>
    </source>
</evidence>
<keyword evidence="2" id="KW-0472">Membrane</keyword>
<feature type="region of interest" description="Disordered" evidence="1">
    <location>
        <begin position="36"/>
        <end position="57"/>
    </location>
</feature>
<keyword evidence="2" id="KW-1133">Transmembrane helix</keyword>
<organism evidence="4">
    <name type="scientific">freshwater metagenome</name>
    <dbReference type="NCBI Taxonomy" id="449393"/>
    <lineage>
        <taxon>unclassified sequences</taxon>
        <taxon>metagenomes</taxon>
        <taxon>ecological metagenomes</taxon>
    </lineage>
</organism>
<dbReference type="EMBL" id="CAEZZY010000059">
    <property type="protein sequence ID" value="CAB4779037.1"/>
    <property type="molecule type" value="Genomic_DNA"/>
</dbReference>
<accession>A0A6J7MX71</accession>
<reference evidence="4" key="1">
    <citation type="submission" date="2020-05" db="EMBL/GenBank/DDBJ databases">
        <authorList>
            <person name="Chiriac C."/>
            <person name="Salcher M."/>
            <person name="Ghai R."/>
            <person name="Kavagutti S V."/>
        </authorList>
    </citation>
    <scope>NUCLEOTIDE SEQUENCE</scope>
</reference>
<keyword evidence="2" id="KW-0812">Transmembrane</keyword>